<reference evidence="1 2" key="1">
    <citation type="journal article" date="2020" name="Microorganisms">
        <title>Reliable Identification of Environmental Pseudomonas Isolates Using the rpoD Gene.</title>
        <authorList>
            <consortium name="The Broad Institute Genome Sequencing Platform"/>
            <person name="Girard L."/>
            <person name="Lood C."/>
            <person name="Rokni-Zadeh H."/>
            <person name="van Noort V."/>
            <person name="Lavigne R."/>
            <person name="De Mot R."/>
        </authorList>
    </citation>
    <scope>NUCLEOTIDE SEQUENCE [LARGE SCALE GENOMIC DNA]</scope>
    <source>
        <strain evidence="1 2">RW9S1A</strain>
    </source>
</reference>
<organism evidence="1 2">
    <name type="scientific">Pseudomonas xantholysinigenes</name>
    <dbReference type="NCBI Taxonomy" id="2745490"/>
    <lineage>
        <taxon>Bacteria</taxon>
        <taxon>Pseudomonadati</taxon>
        <taxon>Pseudomonadota</taxon>
        <taxon>Gammaproteobacteria</taxon>
        <taxon>Pseudomonadales</taxon>
        <taxon>Pseudomonadaceae</taxon>
        <taxon>Pseudomonas</taxon>
    </lineage>
</organism>
<dbReference type="RefSeq" id="WP_186654205.1">
    <property type="nucleotide sequence ID" value="NZ_CP077095.1"/>
</dbReference>
<accession>A0A9E6TW60</accession>
<dbReference type="AlphaFoldDB" id="A0A9E6TW60"/>
<protein>
    <submittedName>
        <fullName evidence="1">Uncharacterized protein</fullName>
    </submittedName>
</protein>
<sequence>MTLLTDLLATAAAQFDERKYPADVYLFLMTQIGNAASPEALAQLLAHALAWKDGKIFRDAAGPFQAEPFAVRYRVERVKPNTHGERHEAILASPAFYEWACEVRRLQAFHPGIIRDMEQRFGLWSSVVMPVFLLHCLNPRVFPIIDRWVVAAYRFLTARPVGMGQENLTLDTYEGYQQWWLQVLAEAQLAPMSARLDQLKALDAGLWVLGKRLADQGLEPPGHASDGQSAMLPVTELAPGTDSQAFKLRAIAIRNSGLSQRESILQAAREMDIELKSSYLNYPGSHFDRWRRQGLS</sequence>
<gene>
    <name evidence="1" type="ORF">HU772_014590</name>
</gene>
<dbReference type="Proteomes" id="UP000633418">
    <property type="component" value="Chromosome"/>
</dbReference>
<name>A0A9E6TW60_9PSED</name>
<dbReference type="KEGG" id="pxn:HU772_014590"/>
<evidence type="ECO:0000313" key="1">
    <source>
        <dbReference type="EMBL" id="QXI36580.1"/>
    </source>
</evidence>
<proteinExistence type="predicted"/>
<reference evidence="1 2" key="2">
    <citation type="journal article" date="2021" name="Microorganisms">
        <title>The Ever-Expanding Pseudomonas Genus: Description of 43 New Species and Partition of the Pseudomonas putida Group.</title>
        <authorList>
            <person name="Girard L."/>
            <person name="Lood C."/>
            <person name="Hofte M."/>
            <person name="Vandamme P."/>
            <person name="Rokni-Zadeh H."/>
            <person name="van Noort V."/>
            <person name="Lavigne R."/>
            <person name="De Mot R."/>
        </authorList>
    </citation>
    <scope>NUCLEOTIDE SEQUENCE [LARGE SCALE GENOMIC DNA]</scope>
    <source>
        <strain evidence="1 2">RW9S1A</strain>
    </source>
</reference>
<dbReference type="EMBL" id="CP077095">
    <property type="protein sequence ID" value="QXI36580.1"/>
    <property type="molecule type" value="Genomic_DNA"/>
</dbReference>
<evidence type="ECO:0000313" key="2">
    <source>
        <dbReference type="Proteomes" id="UP000633418"/>
    </source>
</evidence>
<keyword evidence="2" id="KW-1185">Reference proteome</keyword>